<proteinExistence type="predicted"/>
<evidence type="ECO:0000313" key="2">
    <source>
        <dbReference type="Proteomes" id="UP000000768"/>
    </source>
</evidence>
<reference evidence="2" key="2">
    <citation type="journal article" date="2018" name="Plant J.">
        <title>The Sorghum bicolor reference genome: improved assembly, gene annotations, a transcriptome atlas, and signatures of genome organization.</title>
        <authorList>
            <person name="McCormick R.F."/>
            <person name="Truong S.K."/>
            <person name="Sreedasyam A."/>
            <person name="Jenkins J."/>
            <person name="Shu S."/>
            <person name="Sims D."/>
            <person name="Kennedy M."/>
            <person name="Amirebrahimi M."/>
            <person name="Weers B.D."/>
            <person name="McKinley B."/>
            <person name="Mattison A."/>
            <person name="Morishige D.T."/>
            <person name="Grimwood J."/>
            <person name="Schmutz J."/>
            <person name="Mullet J.E."/>
        </authorList>
    </citation>
    <scope>NUCLEOTIDE SEQUENCE [LARGE SCALE GENOMIC DNA]</scope>
    <source>
        <strain evidence="2">cv. BTx623</strain>
    </source>
</reference>
<keyword evidence="2" id="KW-1185">Reference proteome</keyword>
<evidence type="ECO:0000313" key="1">
    <source>
        <dbReference type="EMBL" id="OQU84286.1"/>
    </source>
</evidence>
<protein>
    <submittedName>
        <fullName evidence="1">Uncharacterized protein</fullName>
    </submittedName>
</protein>
<sequence length="164" mass="17280">MGSMDVTFTATVLSRCATPSSLCSPFSPGASCRARASARARLRRLGQAIHHHQFPMNRGIALEARSGPAASVLPLAAAGTVPAAKGAGGKVRSRIWSSEVEEARSGPLDPVEPHQLCPCRSGGVEKSAACCQEDPSHALNYATAMIGRWDAARQHCFWPSTLSL</sequence>
<dbReference type="EMBL" id="CM000763">
    <property type="protein sequence ID" value="OQU84286.1"/>
    <property type="molecule type" value="Genomic_DNA"/>
</dbReference>
<name>A0A1Z5RLP7_SORBI</name>
<reference evidence="1 2" key="1">
    <citation type="journal article" date="2009" name="Nature">
        <title>The Sorghum bicolor genome and the diversification of grasses.</title>
        <authorList>
            <person name="Paterson A.H."/>
            <person name="Bowers J.E."/>
            <person name="Bruggmann R."/>
            <person name="Dubchak I."/>
            <person name="Grimwood J."/>
            <person name="Gundlach H."/>
            <person name="Haberer G."/>
            <person name="Hellsten U."/>
            <person name="Mitros T."/>
            <person name="Poliakov A."/>
            <person name="Schmutz J."/>
            <person name="Spannagl M."/>
            <person name="Tang H."/>
            <person name="Wang X."/>
            <person name="Wicker T."/>
            <person name="Bharti A.K."/>
            <person name="Chapman J."/>
            <person name="Feltus F.A."/>
            <person name="Gowik U."/>
            <person name="Grigoriev I.V."/>
            <person name="Lyons E."/>
            <person name="Maher C.A."/>
            <person name="Martis M."/>
            <person name="Narechania A."/>
            <person name="Otillar R.P."/>
            <person name="Penning B.W."/>
            <person name="Salamov A.A."/>
            <person name="Wang Y."/>
            <person name="Zhang L."/>
            <person name="Carpita N.C."/>
            <person name="Freeling M."/>
            <person name="Gingle A.R."/>
            <person name="Hash C.T."/>
            <person name="Keller B."/>
            <person name="Klein P."/>
            <person name="Kresovich S."/>
            <person name="McCann M.C."/>
            <person name="Ming R."/>
            <person name="Peterson D.G."/>
            <person name="Mehboob-ur-Rahman"/>
            <person name="Ware D."/>
            <person name="Westhoff P."/>
            <person name="Mayer K.F."/>
            <person name="Messing J."/>
            <person name="Rokhsar D.S."/>
        </authorList>
    </citation>
    <scope>NUCLEOTIDE SEQUENCE [LARGE SCALE GENOMIC DNA]</scope>
    <source>
        <strain evidence="2">cv. BTx623</strain>
    </source>
</reference>
<dbReference type="AlphaFoldDB" id="A0A1Z5RLP7"/>
<dbReference type="Proteomes" id="UP000000768">
    <property type="component" value="Chromosome 4"/>
</dbReference>
<accession>A0A1Z5RLP7</accession>
<gene>
    <name evidence="1" type="ORF">SORBI_3004G027150</name>
</gene>
<organism evidence="1 2">
    <name type="scientific">Sorghum bicolor</name>
    <name type="common">Sorghum</name>
    <name type="synonym">Sorghum vulgare</name>
    <dbReference type="NCBI Taxonomy" id="4558"/>
    <lineage>
        <taxon>Eukaryota</taxon>
        <taxon>Viridiplantae</taxon>
        <taxon>Streptophyta</taxon>
        <taxon>Embryophyta</taxon>
        <taxon>Tracheophyta</taxon>
        <taxon>Spermatophyta</taxon>
        <taxon>Magnoliopsida</taxon>
        <taxon>Liliopsida</taxon>
        <taxon>Poales</taxon>
        <taxon>Poaceae</taxon>
        <taxon>PACMAD clade</taxon>
        <taxon>Panicoideae</taxon>
        <taxon>Andropogonodae</taxon>
        <taxon>Andropogoneae</taxon>
        <taxon>Sorghinae</taxon>
        <taxon>Sorghum</taxon>
    </lineage>
</organism>
<dbReference type="InParanoid" id="A0A1Z5RLP7"/>
<dbReference type="Gramene" id="OQU84286">
    <property type="protein sequence ID" value="OQU84286"/>
    <property type="gene ID" value="SORBI_3004G027150"/>
</dbReference>